<proteinExistence type="predicted"/>
<accession>A0A542UIV2</accession>
<evidence type="ECO:0000313" key="3">
    <source>
        <dbReference type="Proteomes" id="UP000318103"/>
    </source>
</evidence>
<sequence length="504" mass="53543">MNHRPARRARRASASPLFTPHGTDRAARKAARRQLAEAEAKARAQAAAHPAGQEPAEQESPAPVYPVAGRPGPASARGNKLRLPAHRMTTATASGAYPFLAEGGLGAEGIYIGRDVHAEASFCFDPFALYGKVEGFTNPNVLLAGVIGQGKSALAKSFALRSVAFGYRVYVPCDPKGEWTPVATALGGTSIALGPGLPGKLNPLDAAPRPHSVSETDWAGEIRKRRLLLLGSLARTVLGRDLMPMEHTALDVALDAVVTHAAATGRTPLLGDIAATLNNPAALDTAGGSMSGHLGDAARDLAHALRRMVHGDLAGMFDAPSTVAFDPNSPMLTIDLSRLGGSGDDTALVLAMTCASAWMESALTDPRGGRRWIVYDEAWRLMRHPGLLQRMQSQWKLSRGLGIANLMVIHRLSDLLTAGDAGSRGRALAEGLLADCSTRIIYRQETDQLHAAAALLGLTSVETDAIAHLNRGRGLWKVAGRSFIVQHLLHPHERSLFDTDARMH</sequence>
<name>A0A542UIV2_9ACTN</name>
<dbReference type="SUPFAM" id="SSF52540">
    <property type="entry name" value="P-loop containing nucleoside triphosphate hydrolases"/>
    <property type="match status" value="1"/>
</dbReference>
<evidence type="ECO:0000313" key="2">
    <source>
        <dbReference type="EMBL" id="TQK99001.1"/>
    </source>
</evidence>
<dbReference type="Gene3D" id="3.40.50.300">
    <property type="entry name" value="P-loop containing nucleotide triphosphate hydrolases"/>
    <property type="match status" value="2"/>
</dbReference>
<dbReference type="OrthoDB" id="9804380at2"/>
<dbReference type="InterPro" id="IPR027417">
    <property type="entry name" value="P-loop_NTPase"/>
</dbReference>
<evidence type="ECO:0000256" key="1">
    <source>
        <dbReference type="SAM" id="MobiDB-lite"/>
    </source>
</evidence>
<feature type="region of interest" description="Disordered" evidence="1">
    <location>
        <begin position="1"/>
        <end position="80"/>
    </location>
</feature>
<reference evidence="2 3" key="1">
    <citation type="submission" date="2019-06" db="EMBL/GenBank/DDBJ databases">
        <title>Sequencing the genomes of 1000 actinobacteria strains.</title>
        <authorList>
            <person name="Klenk H.-P."/>
        </authorList>
    </citation>
    <scope>NUCLEOTIDE SEQUENCE [LARGE SCALE GENOMIC DNA]</scope>
    <source>
        <strain evidence="2 3">DSM 41929</strain>
    </source>
</reference>
<feature type="compositionally biased region" description="Basic residues" evidence="1">
    <location>
        <begin position="1"/>
        <end position="11"/>
    </location>
</feature>
<dbReference type="AlphaFoldDB" id="A0A542UIV2"/>
<organism evidence="2 3">
    <name type="scientific">Streptomyces puniciscabiei</name>
    <dbReference type="NCBI Taxonomy" id="164348"/>
    <lineage>
        <taxon>Bacteria</taxon>
        <taxon>Bacillati</taxon>
        <taxon>Actinomycetota</taxon>
        <taxon>Actinomycetes</taxon>
        <taxon>Kitasatosporales</taxon>
        <taxon>Streptomycetaceae</taxon>
        <taxon>Streptomyces</taxon>
    </lineage>
</organism>
<keyword evidence="3" id="KW-1185">Reference proteome</keyword>
<feature type="compositionally biased region" description="Low complexity" evidence="1">
    <location>
        <begin position="43"/>
        <end position="59"/>
    </location>
</feature>
<protein>
    <recommendedName>
        <fullName evidence="4">AAA domain-containing protein</fullName>
    </recommendedName>
</protein>
<dbReference type="EMBL" id="VFNX01000001">
    <property type="protein sequence ID" value="TQK99001.1"/>
    <property type="molecule type" value="Genomic_DNA"/>
</dbReference>
<gene>
    <name evidence="2" type="ORF">FB563_4054</name>
</gene>
<comment type="caution">
    <text evidence="2">The sequence shown here is derived from an EMBL/GenBank/DDBJ whole genome shotgun (WGS) entry which is preliminary data.</text>
</comment>
<evidence type="ECO:0008006" key="4">
    <source>
        <dbReference type="Google" id="ProtNLM"/>
    </source>
</evidence>
<dbReference type="RefSeq" id="WP_142218834.1">
    <property type="nucleotide sequence ID" value="NZ_JBPJFI010000001.1"/>
</dbReference>
<dbReference type="Proteomes" id="UP000318103">
    <property type="component" value="Unassembled WGS sequence"/>
</dbReference>